<dbReference type="InterPro" id="IPR052336">
    <property type="entry name" value="MlaD_Phospholipid_Transporter"/>
</dbReference>
<dbReference type="RefSeq" id="WP_054297332.1">
    <property type="nucleotide sequence ID" value="NZ_CP012752.1"/>
</dbReference>
<dbReference type="Pfam" id="PF02470">
    <property type="entry name" value="MlaD"/>
    <property type="match status" value="1"/>
</dbReference>
<dbReference type="Pfam" id="PF11887">
    <property type="entry name" value="Mce4_CUP1"/>
    <property type="match status" value="1"/>
</dbReference>
<protein>
    <submittedName>
        <fullName evidence="3">ABC transporter substrate-binding protein</fullName>
    </submittedName>
</protein>
<dbReference type="GO" id="GO:0005576">
    <property type="term" value="C:extracellular region"/>
    <property type="evidence" value="ECO:0007669"/>
    <property type="project" value="TreeGrafter"/>
</dbReference>
<organism evidence="3 4">
    <name type="scientific">Kibdelosporangium phytohabitans</name>
    <dbReference type="NCBI Taxonomy" id="860235"/>
    <lineage>
        <taxon>Bacteria</taxon>
        <taxon>Bacillati</taxon>
        <taxon>Actinomycetota</taxon>
        <taxon>Actinomycetes</taxon>
        <taxon>Pseudonocardiales</taxon>
        <taxon>Pseudonocardiaceae</taxon>
        <taxon>Kibdelosporangium</taxon>
    </lineage>
</organism>
<dbReference type="PANTHER" id="PTHR33371">
    <property type="entry name" value="INTERMEMBRANE PHOSPHOLIPID TRANSPORT SYSTEM BINDING PROTEIN MLAD-RELATED"/>
    <property type="match status" value="1"/>
</dbReference>
<dbReference type="InterPro" id="IPR005693">
    <property type="entry name" value="Mce"/>
</dbReference>
<reference evidence="3 4" key="1">
    <citation type="submission" date="2015-07" db="EMBL/GenBank/DDBJ databases">
        <title>Genome sequencing of Kibdelosporangium phytohabitans.</title>
        <authorList>
            <person name="Qin S."/>
            <person name="Xing K."/>
        </authorList>
    </citation>
    <scope>NUCLEOTIDE SEQUENCE [LARGE SCALE GENOMIC DNA]</scope>
    <source>
        <strain evidence="3 4">KLBMP1111</strain>
    </source>
</reference>
<dbReference type="InterPro" id="IPR024516">
    <property type="entry name" value="Mce_C"/>
</dbReference>
<keyword evidence="4" id="KW-1185">Reference proteome</keyword>
<dbReference type="PANTHER" id="PTHR33371:SF16">
    <property type="entry name" value="MCE-FAMILY PROTEIN MCE3F"/>
    <property type="match status" value="1"/>
</dbReference>
<dbReference type="EMBL" id="CP012752">
    <property type="protein sequence ID" value="ALG15486.1"/>
    <property type="molecule type" value="Genomic_DNA"/>
</dbReference>
<evidence type="ECO:0000313" key="4">
    <source>
        <dbReference type="Proteomes" id="UP000063699"/>
    </source>
</evidence>
<feature type="domain" description="Mammalian cell entry C-terminal" evidence="2">
    <location>
        <begin position="121"/>
        <end position="287"/>
    </location>
</feature>
<feature type="domain" description="Mce/MlaD" evidence="1">
    <location>
        <begin position="39"/>
        <end position="113"/>
    </location>
</feature>
<name>A0A0N9I967_9PSEU</name>
<gene>
    <name evidence="3" type="ORF">AOZ06_42415</name>
</gene>
<dbReference type="Proteomes" id="UP000063699">
    <property type="component" value="Chromosome"/>
</dbReference>
<sequence>MLTRGVRLRIVAFVMIAVVAVTYAGARYAGLDRLFGASGYVVTVQLPDSGGIFTNAEVTYRGVTVGRVGELHLVDRGIDVELVLESEQSIPADTKAVVANRSAIGEQYVDLRPTRDAGPYLADGSVIPQDRTSIPPATDTMLSNLDGLVRSVPVDSLRTVVDELNTAFAATGKDLQLLLDSAGQFTTAATQHLPQTTSLLSTGRTVLERQQADAQKLIAFSSGLRKLSEQLKTSDPDIRKLIEVTPGVANDVVDILRRSGPDLGVVFANLLTTTTVTTSRTAAIEQFMVAYPVISAFTPSTAPDGTGHLGIMLNFFDPPPCVKGYEGTKQRTAGQTEPAPVNRGAYCAEPPNSPIGVRGSQNAPFAGVPKQVAPGGAPDPAPKLPGVLGLNRGGGGLQNIGQLLGLPR</sequence>
<evidence type="ECO:0000259" key="1">
    <source>
        <dbReference type="Pfam" id="PF02470"/>
    </source>
</evidence>
<dbReference type="STRING" id="860235.AOZ06_42415"/>
<accession>A0A0N9I967</accession>
<dbReference type="InterPro" id="IPR003399">
    <property type="entry name" value="Mce/MlaD"/>
</dbReference>
<dbReference type="NCBIfam" id="TIGR00996">
    <property type="entry name" value="Mtu_fam_mce"/>
    <property type="match status" value="1"/>
</dbReference>
<dbReference type="OrthoDB" id="4741753at2"/>
<dbReference type="AlphaFoldDB" id="A0A0N9I967"/>
<evidence type="ECO:0000259" key="2">
    <source>
        <dbReference type="Pfam" id="PF11887"/>
    </source>
</evidence>
<evidence type="ECO:0000313" key="3">
    <source>
        <dbReference type="EMBL" id="ALG15486.1"/>
    </source>
</evidence>
<proteinExistence type="predicted"/>
<dbReference type="KEGG" id="kphy:AOZ06_42415"/>